<protein>
    <submittedName>
        <fullName evidence="2">Uncharacterized protein</fullName>
    </submittedName>
</protein>
<gene>
    <name evidence="2" type="ORF">LCGC14_0083700</name>
</gene>
<feature type="region of interest" description="Disordered" evidence="1">
    <location>
        <begin position="1"/>
        <end position="32"/>
    </location>
</feature>
<name>A0A0F9VX20_9ZZZZ</name>
<dbReference type="EMBL" id="LAZR01000022">
    <property type="protein sequence ID" value="KKO04543.1"/>
    <property type="molecule type" value="Genomic_DNA"/>
</dbReference>
<comment type="caution">
    <text evidence="2">The sequence shown here is derived from an EMBL/GenBank/DDBJ whole genome shotgun (WGS) entry which is preliminary data.</text>
</comment>
<accession>A0A0F9VX20</accession>
<organism evidence="2">
    <name type="scientific">marine sediment metagenome</name>
    <dbReference type="NCBI Taxonomy" id="412755"/>
    <lineage>
        <taxon>unclassified sequences</taxon>
        <taxon>metagenomes</taxon>
        <taxon>ecological metagenomes</taxon>
    </lineage>
</organism>
<dbReference type="AlphaFoldDB" id="A0A0F9VX20"/>
<evidence type="ECO:0000313" key="2">
    <source>
        <dbReference type="EMBL" id="KKO04543.1"/>
    </source>
</evidence>
<evidence type="ECO:0000256" key="1">
    <source>
        <dbReference type="SAM" id="MobiDB-lite"/>
    </source>
</evidence>
<reference evidence="2" key="1">
    <citation type="journal article" date="2015" name="Nature">
        <title>Complex archaea that bridge the gap between prokaryotes and eukaryotes.</title>
        <authorList>
            <person name="Spang A."/>
            <person name="Saw J.H."/>
            <person name="Jorgensen S.L."/>
            <person name="Zaremba-Niedzwiedzka K."/>
            <person name="Martijn J."/>
            <person name="Lind A.E."/>
            <person name="van Eijk R."/>
            <person name="Schleper C."/>
            <person name="Guy L."/>
            <person name="Ettema T.J."/>
        </authorList>
    </citation>
    <scope>NUCLEOTIDE SEQUENCE</scope>
</reference>
<sequence length="32" mass="3472">MVSRHKHKATIPVRKGNPKDFNGALSLPEDGA</sequence>
<proteinExistence type="predicted"/>